<keyword evidence="3" id="KW-1185">Reference proteome</keyword>
<keyword evidence="1" id="KW-0812">Transmembrane</keyword>
<organism evidence="2 3">
    <name type="scientific">Terrisporobacter glycolicus ATCC 14880 = DSM 1288</name>
    <dbReference type="NCBI Taxonomy" id="1121315"/>
    <lineage>
        <taxon>Bacteria</taxon>
        <taxon>Bacillati</taxon>
        <taxon>Bacillota</taxon>
        <taxon>Clostridia</taxon>
        <taxon>Peptostreptococcales</taxon>
        <taxon>Peptostreptococcaceae</taxon>
        <taxon>Terrisporobacter</taxon>
    </lineage>
</organism>
<dbReference type="Proteomes" id="UP001348492">
    <property type="component" value="Chromosome"/>
</dbReference>
<name>A0ABZ2EVS3_9FIRM</name>
<protein>
    <submittedName>
        <fullName evidence="2">Uncharacterized protein</fullName>
    </submittedName>
</protein>
<evidence type="ECO:0000313" key="2">
    <source>
        <dbReference type="EMBL" id="WWD83569.1"/>
    </source>
</evidence>
<evidence type="ECO:0000313" key="3">
    <source>
        <dbReference type="Proteomes" id="UP001348492"/>
    </source>
</evidence>
<gene>
    <name evidence="2" type="ORF">TEGL_19820</name>
</gene>
<evidence type="ECO:0000256" key="1">
    <source>
        <dbReference type="SAM" id="Phobius"/>
    </source>
</evidence>
<accession>A0ABZ2EVS3</accession>
<proteinExistence type="predicted"/>
<feature type="transmembrane region" description="Helical" evidence="1">
    <location>
        <begin position="6"/>
        <end position="25"/>
    </location>
</feature>
<keyword evidence="1" id="KW-0472">Membrane</keyword>
<dbReference type="EMBL" id="CP117523">
    <property type="protein sequence ID" value="WWD83569.1"/>
    <property type="molecule type" value="Genomic_DNA"/>
</dbReference>
<keyword evidence="1" id="KW-1133">Transmembrane helix</keyword>
<reference evidence="2 3" key="1">
    <citation type="journal article" date="2023" name="PLoS ONE">
        <title>Genome-based metabolic and phylogenomic analysis of three Terrisporobacter species.</title>
        <authorList>
            <person name="Boer T."/>
            <person name="Bengelsdorf F.R."/>
            <person name="Bomeke M."/>
            <person name="Daniel R."/>
            <person name="Poehlein A."/>
        </authorList>
    </citation>
    <scope>NUCLEOTIDE SEQUENCE [LARGE SCALE GENOMIC DNA]</scope>
    <source>
        <strain evidence="2 3">DSM 1288</strain>
    </source>
</reference>
<sequence>MNNINTDLYTGILLIFNTMVVLFIVNSPLEKEYK</sequence>